<evidence type="ECO:0000313" key="1">
    <source>
        <dbReference type="EMBL" id="KAJ9081403.1"/>
    </source>
</evidence>
<sequence length="63" mass="7022">MKGVFSGRFLTKILTYNDESFLLAQEVLFAPPEPTTLAFMPTFSCEVPCHALPLRTGFLKANN</sequence>
<comment type="caution">
    <text evidence="1">The sequence shown here is derived from an EMBL/GenBank/DDBJ whole genome shotgun (WGS) entry which is preliminary data.</text>
</comment>
<keyword evidence="2" id="KW-1185">Reference proteome</keyword>
<name>A0ACC2U3M0_9FUNG</name>
<dbReference type="Proteomes" id="UP001165960">
    <property type="component" value="Unassembled WGS sequence"/>
</dbReference>
<organism evidence="1 2">
    <name type="scientific">Entomophthora muscae</name>
    <dbReference type="NCBI Taxonomy" id="34485"/>
    <lineage>
        <taxon>Eukaryota</taxon>
        <taxon>Fungi</taxon>
        <taxon>Fungi incertae sedis</taxon>
        <taxon>Zoopagomycota</taxon>
        <taxon>Entomophthoromycotina</taxon>
        <taxon>Entomophthoromycetes</taxon>
        <taxon>Entomophthorales</taxon>
        <taxon>Entomophthoraceae</taxon>
        <taxon>Entomophthora</taxon>
    </lineage>
</organism>
<protein>
    <submittedName>
        <fullName evidence="1">Uncharacterized protein</fullName>
    </submittedName>
</protein>
<evidence type="ECO:0000313" key="2">
    <source>
        <dbReference type="Proteomes" id="UP001165960"/>
    </source>
</evidence>
<proteinExistence type="predicted"/>
<dbReference type="EMBL" id="QTSX02001478">
    <property type="protein sequence ID" value="KAJ9081403.1"/>
    <property type="molecule type" value="Genomic_DNA"/>
</dbReference>
<accession>A0ACC2U3M0</accession>
<reference evidence="1" key="1">
    <citation type="submission" date="2022-04" db="EMBL/GenBank/DDBJ databases">
        <title>Genome of the entomopathogenic fungus Entomophthora muscae.</title>
        <authorList>
            <person name="Elya C."/>
            <person name="Lovett B.R."/>
            <person name="Lee E."/>
            <person name="Macias A.M."/>
            <person name="Hajek A.E."/>
            <person name="De Bivort B.L."/>
            <person name="Kasson M.T."/>
            <person name="De Fine Licht H.H."/>
            <person name="Stajich J.E."/>
        </authorList>
    </citation>
    <scope>NUCLEOTIDE SEQUENCE</scope>
    <source>
        <strain evidence="1">Berkeley</strain>
    </source>
</reference>
<gene>
    <name evidence="1" type="ORF">DSO57_1014921</name>
</gene>